<evidence type="ECO:0000256" key="1">
    <source>
        <dbReference type="ARBA" id="ARBA00022723"/>
    </source>
</evidence>
<comment type="function">
    <text evidence="4">Involved in allosteric regulation of aspartate carbamoyltransferase.</text>
</comment>
<keyword evidence="7" id="KW-0808">Transferase</keyword>
<dbReference type="SUPFAM" id="SSF57825">
    <property type="entry name" value="Aspartate carbamoyltransferase, Regulatory-chain, C-terminal domain"/>
    <property type="match status" value="1"/>
</dbReference>
<comment type="similarity">
    <text evidence="4">Belongs to the PyrI family.</text>
</comment>
<dbReference type="GO" id="GO:0006221">
    <property type="term" value="P:pyrimidine nucleotide biosynthetic process"/>
    <property type="evidence" value="ECO:0007669"/>
    <property type="project" value="UniProtKB-UniRule"/>
</dbReference>
<comment type="caution">
    <text evidence="7">The sequence shown here is derived from an EMBL/GenBank/DDBJ whole genome shotgun (WGS) entry which is preliminary data.</text>
</comment>
<name>A0A367ZJJ7_9BACT</name>
<dbReference type="HAMAP" id="MF_00002">
    <property type="entry name" value="Asp_carb_tr_reg"/>
    <property type="match status" value="1"/>
</dbReference>
<evidence type="ECO:0000256" key="4">
    <source>
        <dbReference type="HAMAP-Rule" id="MF_00002"/>
    </source>
</evidence>
<keyword evidence="1 4" id="KW-0479">Metal-binding</keyword>
<dbReference type="GO" id="GO:0006207">
    <property type="term" value="P:'de novo' pyrimidine nucleobase biosynthetic process"/>
    <property type="evidence" value="ECO:0007669"/>
    <property type="project" value="InterPro"/>
</dbReference>
<evidence type="ECO:0000256" key="2">
    <source>
        <dbReference type="ARBA" id="ARBA00022833"/>
    </source>
</evidence>
<feature type="domain" description="Aspartate carbamoyltransferase regulatory subunit N-terminal" evidence="5">
    <location>
        <begin position="9"/>
        <end position="99"/>
    </location>
</feature>
<dbReference type="Gene3D" id="3.30.70.140">
    <property type="entry name" value="Aspartate carbamoyltransferase regulatory subunit, N-terminal domain"/>
    <property type="match status" value="1"/>
</dbReference>
<feature type="binding site" evidence="4">
    <location>
        <position position="117"/>
    </location>
    <ligand>
        <name>Zn(2+)</name>
        <dbReference type="ChEBI" id="CHEBI:29105"/>
    </ligand>
</feature>
<dbReference type="SUPFAM" id="SSF54893">
    <property type="entry name" value="Aspartate carbamoyltransferase, Regulatory-chain, N-terminal domain"/>
    <property type="match status" value="1"/>
</dbReference>
<proteinExistence type="inferred from homology"/>
<gene>
    <name evidence="4" type="primary">pyrI</name>
    <name evidence="7" type="ORF">OZSIB_1936</name>
</gene>
<dbReference type="GO" id="GO:0046872">
    <property type="term" value="F:metal ion binding"/>
    <property type="evidence" value="ECO:0007669"/>
    <property type="project" value="UniProtKB-KW"/>
</dbReference>
<dbReference type="Gene3D" id="2.30.30.20">
    <property type="entry name" value="Aspartate carbamoyltransferase regulatory subunit, C-terminal domain"/>
    <property type="match status" value="1"/>
</dbReference>
<protein>
    <recommendedName>
        <fullName evidence="4">Aspartate carbamoyltransferase regulatory chain</fullName>
    </recommendedName>
</protein>
<dbReference type="InterPro" id="IPR002801">
    <property type="entry name" value="Asp_carbamoylTrfase_reg"/>
</dbReference>
<comment type="cofactor">
    <cofactor evidence="4">
        <name>Zn(2+)</name>
        <dbReference type="ChEBI" id="CHEBI:29105"/>
    </cofactor>
    <text evidence="4">Binds 1 zinc ion per subunit.</text>
</comment>
<evidence type="ECO:0000259" key="6">
    <source>
        <dbReference type="Pfam" id="PF02748"/>
    </source>
</evidence>
<dbReference type="EMBL" id="QOQW01000029">
    <property type="protein sequence ID" value="RCK78027.1"/>
    <property type="molecule type" value="Genomic_DNA"/>
</dbReference>
<dbReference type="GO" id="GO:0016740">
    <property type="term" value="F:transferase activity"/>
    <property type="evidence" value="ECO:0007669"/>
    <property type="project" value="UniProtKB-KW"/>
</dbReference>
<dbReference type="GO" id="GO:0009347">
    <property type="term" value="C:aspartate carbamoyltransferase complex"/>
    <property type="evidence" value="ECO:0007669"/>
    <property type="project" value="InterPro"/>
</dbReference>
<organism evidence="7 8">
    <name type="scientific">Candidatus Ozemobacter sibiricus</name>
    <dbReference type="NCBI Taxonomy" id="2268124"/>
    <lineage>
        <taxon>Bacteria</taxon>
        <taxon>Candidatus Ozemobacteria</taxon>
        <taxon>Candidatus Ozemobacterales</taxon>
        <taxon>Candidatus Ozemobacteraceae</taxon>
        <taxon>Candidatus Ozemobacter</taxon>
    </lineage>
</organism>
<keyword evidence="3 4" id="KW-0665">Pyrimidine biosynthesis</keyword>
<evidence type="ECO:0000313" key="8">
    <source>
        <dbReference type="Proteomes" id="UP000252355"/>
    </source>
</evidence>
<sequence>MSPEEKVLLIPKIENGFVIDHIPAGAGGRLLHLMQRHREFDNVLITLGQHYSSRRLGRKDLLKIQANELPSRFLQHLALLMPGVTVKRIRDFKVAEKVVMETPDLVHEILRCPNPNCITNHERGMGTTFHLVERETKTFRCNHCERHFTQTALTATLNI</sequence>
<dbReference type="PANTHER" id="PTHR35805">
    <property type="entry name" value="ASPARTATE CARBAMOYLTRANSFERASE REGULATORY CHAIN"/>
    <property type="match status" value="1"/>
</dbReference>
<dbReference type="InterPro" id="IPR036792">
    <property type="entry name" value="Asp_carbatrfase_reg_C_sf"/>
</dbReference>
<accession>A0A367ZJJ7</accession>
<dbReference type="Pfam" id="PF02748">
    <property type="entry name" value="PyrI_C"/>
    <property type="match status" value="1"/>
</dbReference>
<evidence type="ECO:0000313" key="7">
    <source>
        <dbReference type="EMBL" id="RCK78027.1"/>
    </source>
</evidence>
<dbReference type="PANTHER" id="PTHR35805:SF1">
    <property type="entry name" value="ASPARTATE CARBAMOYLTRANSFERASE REGULATORY CHAIN"/>
    <property type="match status" value="1"/>
</dbReference>
<dbReference type="InterPro" id="IPR020542">
    <property type="entry name" value="Asp_carbamoyltrfase_reg_C"/>
</dbReference>
<dbReference type="Pfam" id="PF01948">
    <property type="entry name" value="PyrI"/>
    <property type="match status" value="1"/>
</dbReference>
<dbReference type="AlphaFoldDB" id="A0A367ZJJ7"/>
<dbReference type="Proteomes" id="UP000252355">
    <property type="component" value="Unassembled WGS sequence"/>
</dbReference>
<evidence type="ECO:0000259" key="5">
    <source>
        <dbReference type="Pfam" id="PF01948"/>
    </source>
</evidence>
<dbReference type="InterPro" id="IPR036793">
    <property type="entry name" value="Asp_carbatrfase_reg_N_sf"/>
</dbReference>
<keyword evidence="2 4" id="KW-0862">Zinc</keyword>
<feature type="binding site" evidence="4">
    <location>
        <position position="141"/>
    </location>
    <ligand>
        <name>Zn(2+)</name>
        <dbReference type="ChEBI" id="CHEBI:29105"/>
    </ligand>
</feature>
<comment type="subunit">
    <text evidence="4">Contains catalytic and regulatory chains.</text>
</comment>
<feature type="binding site" evidence="4">
    <location>
        <position position="112"/>
    </location>
    <ligand>
        <name>Zn(2+)</name>
        <dbReference type="ChEBI" id="CHEBI:29105"/>
    </ligand>
</feature>
<reference evidence="7 8" key="1">
    <citation type="submission" date="2018-05" db="EMBL/GenBank/DDBJ databases">
        <title>A metagenomic window into the 2 km-deep terrestrial subsurface aquifer revealed taxonomically and functionally diverse microbial community comprising novel uncultured bacterial lineages.</title>
        <authorList>
            <person name="Kadnikov V.V."/>
            <person name="Mardanov A.V."/>
            <person name="Beletsky A.V."/>
            <person name="Banks D."/>
            <person name="Pimenov N.V."/>
            <person name="Frank Y.A."/>
            <person name="Karnachuk O.V."/>
            <person name="Ravin N.V."/>
        </authorList>
    </citation>
    <scope>NUCLEOTIDE SEQUENCE [LARGE SCALE GENOMIC DNA]</scope>
    <source>
        <strain evidence="7">BY5</strain>
    </source>
</reference>
<feature type="domain" description="Aspartate carbamoyltransferase regulatory subunit C-terminal" evidence="6">
    <location>
        <begin position="106"/>
        <end position="151"/>
    </location>
</feature>
<dbReference type="InterPro" id="IPR020545">
    <property type="entry name" value="Asp_carbamoyltransf_reg_N"/>
</dbReference>
<evidence type="ECO:0000256" key="3">
    <source>
        <dbReference type="ARBA" id="ARBA00022975"/>
    </source>
</evidence>
<feature type="binding site" evidence="4">
    <location>
        <position position="144"/>
    </location>
    <ligand>
        <name>Zn(2+)</name>
        <dbReference type="ChEBI" id="CHEBI:29105"/>
    </ligand>
</feature>